<proteinExistence type="predicted"/>
<evidence type="ECO:0000313" key="2">
    <source>
        <dbReference type="Proteomes" id="UP001064027"/>
    </source>
</evidence>
<organism evidence="1 2">
    <name type="scientific">Rossellomorea vietnamensis</name>
    <dbReference type="NCBI Taxonomy" id="218284"/>
    <lineage>
        <taxon>Bacteria</taxon>
        <taxon>Bacillati</taxon>
        <taxon>Bacillota</taxon>
        <taxon>Bacilli</taxon>
        <taxon>Bacillales</taxon>
        <taxon>Bacillaceae</taxon>
        <taxon>Rossellomorea</taxon>
    </lineage>
</organism>
<keyword evidence="2" id="KW-1185">Reference proteome</keyword>
<gene>
    <name evidence="1" type="ORF">N5C46_15270</name>
</gene>
<protein>
    <submittedName>
        <fullName evidence="1">Cytochrome P450</fullName>
    </submittedName>
</protein>
<sequence>MTNGTILHSLHPLGQLDKFRKDPLLFLESQATKNDERVQFRFANRTVHLLLNPALIKEVLVTQSKSFQKSNQFKELSLLIGEGLVTSECPLHTKQRKIMQPYFTPRHIQKYVSEMIGSATGTMEGWETGTLRDISKDMMQVTLAVITKTMFNMNDHEAHEKVGVHLEKILEMATKRIRSFLKPPVSWPLRELKQYKASIEELKRVVEEIIQHREILSEEKEDLLHALLHSRDDEGNHMKRDQLIDEVMTIFVAGHETTANLLSWFFYALENNEHVKELVYEEVDRVVGKEELCSEHLPNLPYTRQALEETLRLYPPVWMFGRTSVRDVKIGDHFIKKGENVLISPYIMHRNPKYFQDPLSFDPDRFYKTRKESIPPYAYFPFGGGSRVCIGNHFALQEALVIAALYVQRFNFTLSSDHRVECHPLITLRPKGGMFMNVERKVDK</sequence>
<reference evidence="1" key="1">
    <citation type="submission" date="2022-09" db="EMBL/GenBank/DDBJ databases">
        <title>Complete genome sequence of Rossellomorea vietnamensis strain RL-WG62, a newly isolated PGPR with the potential for plant salinity stress alleviation.</title>
        <authorList>
            <person name="Ren L."/>
            <person name="Wang G."/>
            <person name="Hu H."/>
        </authorList>
    </citation>
    <scope>NUCLEOTIDE SEQUENCE</scope>
    <source>
        <strain evidence="1">RL-WG62</strain>
    </source>
</reference>
<dbReference type="Proteomes" id="UP001064027">
    <property type="component" value="Chromosome"/>
</dbReference>
<name>A0ACD4C3S1_9BACI</name>
<accession>A0ACD4C3S1</accession>
<dbReference type="EMBL" id="CP104558">
    <property type="protein sequence ID" value="UXH43044.1"/>
    <property type="molecule type" value="Genomic_DNA"/>
</dbReference>
<evidence type="ECO:0000313" key="1">
    <source>
        <dbReference type="EMBL" id="UXH43044.1"/>
    </source>
</evidence>